<name>A0A8T0FQL9_ARGBR</name>
<accession>A0A8T0FQL9</accession>
<protein>
    <submittedName>
        <fullName evidence="1">Uncharacterized protein</fullName>
    </submittedName>
</protein>
<sequence length="138" mass="16465">MSHTTLLPLKNIAMVKVSVIIYISAEFRNEYNKQIELIEKPFKDVKNTILEKYHHVLPDSLYADIHSCLDHIHKQYLKFAMPCYTRFDNLNDFCWKSNGNLSRYETIERLLKNPKLFDTLRLVLLNMHSKSRFKKFIS</sequence>
<dbReference type="Proteomes" id="UP000807504">
    <property type="component" value="Unassembled WGS sequence"/>
</dbReference>
<keyword evidence="2" id="KW-1185">Reference proteome</keyword>
<organism evidence="1 2">
    <name type="scientific">Argiope bruennichi</name>
    <name type="common">Wasp spider</name>
    <name type="synonym">Aranea bruennichi</name>
    <dbReference type="NCBI Taxonomy" id="94029"/>
    <lineage>
        <taxon>Eukaryota</taxon>
        <taxon>Metazoa</taxon>
        <taxon>Ecdysozoa</taxon>
        <taxon>Arthropoda</taxon>
        <taxon>Chelicerata</taxon>
        <taxon>Arachnida</taxon>
        <taxon>Araneae</taxon>
        <taxon>Araneomorphae</taxon>
        <taxon>Entelegynae</taxon>
        <taxon>Araneoidea</taxon>
        <taxon>Araneidae</taxon>
        <taxon>Argiope</taxon>
    </lineage>
</organism>
<reference evidence="1" key="2">
    <citation type="submission" date="2020-06" db="EMBL/GenBank/DDBJ databases">
        <authorList>
            <person name="Sheffer M."/>
        </authorList>
    </citation>
    <scope>NUCLEOTIDE SEQUENCE</scope>
</reference>
<proteinExistence type="predicted"/>
<comment type="caution">
    <text evidence="1">The sequence shown here is derived from an EMBL/GenBank/DDBJ whole genome shotgun (WGS) entry which is preliminary data.</text>
</comment>
<dbReference type="EMBL" id="JABXBU010000003">
    <property type="protein sequence ID" value="KAF8792635.1"/>
    <property type="molecule type" value="Genomic_DNA"/>
</dbReference>
<dbReference type="AlphaFoldDB" id="A0A8T0FQL9"/>
<reference evidence="1" key="1">
    <citation type="journal article" date="2020" name="bioRxiv">
        <title>Chromosome-level reference genome of the European wasp spider Argiope bruennichi: a resource for studies on range expansion and evolutionary adaptation.</title>
        <authorList>
            <person name="Sheffer M.M."/>
            <person name="Hoppe A."/>
            <person name="Krehenwinkel H."/>
            <person name="Uhl G."/>
            <person name="Kuss A.W."/>
            <person name="Jensen L."/>
            <person name="Jensen C."/>
            <person name="Gillespie R.G."/>
            <person name="Hoff K.J."/>
            <person name="Prost S."/>
        </authorList>
    </citation>
    <scope>NUCLEOTIDE SEQUENCE</scope>
</reference>
<evidence type="ECO:0000313" key="2">
    <source>
        <dbReference type="Proteomes" id="UP000807504"/>
    </source>
</evidence>
<evidence type="ECO:0000313" key="1">
    <source>
        <dbReference type="EMBL" id="KAF8792635.1"/>
    </source>
</evidence>
<gene>
    <name evidence="1" type="ORF">HNY73_004207</name>
</gene>